<comment type="caution">
    <text evidence="1">The sequence shown here is derived from an EMBL/GenBank/DDBJ whole genome shotgun (WGS) entry which is preliminary data.</text>
</comment>
<proteinExistence type="predicted"/>
<name>A0A919MJX8_9ACTN</name>
<dbReference type="Proteomes" id="UP000598174">
    <property type="component" value="Unassembled WGS sequence"/>
</dbReference>
<reference evidence="1" key="1">
    <citation type="submission" date="2021-01" db="EMBL/GenBank/DDBJ databases">
        <title>Whole genome shotgun sequence of Actinoplanes ferrugineus NBRC 15555.</title>
        <authorList>
            <person name="Komaki H."/>
            <person name="Tamura T."/>
        </authorList>
    </citation>
    <scope>NUCLEOTIDE SEQUENCE</scope>
    <source>
        <strain evidence="1">NBRC 15555</strain>
    </source>
</reference>
<gene>
    <name evidence="1" type="ORF">Afe05nite_70350</name>
</gene>
<protein>
    <recommendedName>
        <fullName evidence="3">AbiJ-NTD3 domain-containing protein</fullName>
    </recommendedName>
</protein>
<dbReference type="SUPFAM" id="SSF160909">
    <property type="entry name" value="ATP12-like"/>
    <property type="match status" value="1"/>
</dbReference>
<accession>A0A919MJX8</accession>
<evidence type="ECO:0000313" key="2">
    <source>
        <dbReference type="Proteomes" id="UP000598174"/>
    </source>
</evidence>
<dbReference type="EMBL" id="BOMM01000063">
    <property type="protein sequence ID" value="GIE15195.1"/>
    <property type="molecule type" value="Genomic_DNA"/>
</dbReference>
<keyword evidence="2" id="KW-1185">Reference proteome</keyword>
<organism evidence="1 2">
    <name type="scientific">Paractinoplanes ferrugineus</name>
    <dbReference type="NCBI Taxonomy" id="113564"/>
    <lineage>
        <taxon>Bacteria</taxon>
        <taxon>Bacillati</taxon>
        <taxon>Actinomycetota</taxon>
        <taxon>Actinomycetes</taxon>
        <taxon>Micromonosporales</taxon>
        <taxon>Micromonosporaceae</taxon>
        <taxon>Paractinoplanes</taxon>
    </lineage>
</organism>
<dbReference type="AlphaFoldDB" id="A0A919MJX8"/>
<evidence type="ECO:0008006" key="3">
    <source>
        <dbReference type="Google" id="ProtNLM"/>
    </source>
</evidence>
<sequence length="351" mass="39674">MRSRPEKPVAPDPGRCQAAIVPDTFYTDRIGQVAPRTSEEISLPAWRGVVVLIQQQLDNGALAHAYPEYYCTDDPGRNTITGTDRKGFFNALEAHVPQLIESAGDPADGWARRSPRTPLDPDIMPATATVLDVIDFVAQNIEQPSSTIRHSWNGDHTHYYFGEERDPIHAGLLTPEQERFQDKIDQIFRRNGIAFTLGDDLRIRRLGPPEARALIADFRPNTGDPKLDELFNDAFARFVSRFRADRQDALEKLWDGFERLKTLQLGGQKQNSIALLLDNAASEPFRTVLDEEFRTLTSIGNRFRIRHHEHDQQELPNGDAGDYLFIRCANLIAHILRRTGRMAASDATLPR</sequence>
<evidence type="ECO:0000313" key="1">
    <source>
        <dbReference type="EMBL" id="GIE15195.1"/>
    </source>
</evidence>